<feature type="transmembrane region" description="Helical" evidence="2">
    <location>
        <begin position="112"/>
        <end position="131"/>
    </location>
</feature>
<name>A0A8H4IGQ3_9PEZI</name>
<gene>
    <name evidence="3" type="ORF">GTA08_BOTSDO10934</name>
</gene>
<reference evidence="3" key="1">
    <citation type="submission" date="2020-04" db="EMBL/GenBank/DDBJ databases">
        <title>Genome Assembly and Annotation of Botryosphaeria dothidea sdau 11-99, a Latent Pathogen of Apple Fruit Ring Rot in China.</title>
        <authorList>
            <person name="Yu C."/>
            <person name="Diao Y."/>
            <person name="Lu Q."/>
            <person name="Zhao J."/>
            <person name="Cui S."/>
            <person name="Peng C."/>
            <person name="He B."/>
            <person name="Liu H."/>
        </authorList>
    </citation>
    <scope>NUCLEOTIDE SEQUENCE [LARGE SCALE GENOMIC DNA]</scope>
    <source>
        <strain evidence="3">Sdau11-99</strain>
    </source>
</reference>
<keyword evidence="2" id="KW-0812">Transmembrane</keyword>
<accession>A0A8H4IGQ3</accession>
<evidence type="ECO:0000313" key="3">
    <source>
        <dbReference type="EMBL" id="KAF4300842.1"/>
    </source>
</evidence>
<sequence length="230" mass="25383">MTRHDDDNYSVSSLGSSGSDRDGGRLQDDLHPHSEVAPTEDETSTKEEPHASISGTESTTTTKTWTPVSLHRMVLLGYAVLFIVIIVALEVLNYLSNRNQGLATVSENLYYLWKFGLTFILIIIIAFWAHVEYSSKSFNFSKAYGSAIVDDELVTLWATSNVNLSYPSATTSDFATQSFFISNSSHRTTTAFDVEVFEASLEDCLSFNAILPEDPEESIDSVAGNPPVEF</sequence>
<proteinExistence type="predicted"/>
<evidence type="ECO:0000313" key="4">
    <source>
        <dbReference type="Proteomes" id="UP000572817"/>
    </source>
</evidence>
<dbReference type="Proteomes" id="UP000572817">
    <property type="component" value="Unassembled WGS sequence"/>
</dbReference>
<keyword evidence="2" id="KW-0472">Membrane</keyword>
<organism evidence="3 4">
    <name type="scientific">Botryosphaeria dothidea</name>
    <dbReference type="NCBI Taxonomy" id="55169"/>
    <lineage>
        <taxon>Eukaryota</taxon>
        <taxon>Fungi</taxon>
        <taxon>Dikarya</taxon>
        <taxon>Ascomycota</taxon>
        <taxon>Pezizomycotina</taxon>
        <taxon>Dothideomycetes</taxon>
        <taxon>Dothideomycetes incertae sedis</taxon>
        <taxon>Botryosphaeriales</taxon>
        <taxon>Botryosphaeriaceae</taxon>
        <taxon>Botryosphaeria</taxon>
    </lineage>
</organism>
<feature type="compositionally biased region" description="Basic and acidic residues" evidence="1">
    <location>
        <begin position="19"/>
        <end position="34"/>
    </location>
</feature>
<evidence type="ECO:0000256" key="2">
    <source>
        <dbReference type="SAM" id="Phobius"/>
    </source>
</evidence>
<feature type="transmembrane region" description="Helical" evidence="2">
    <location>
        <begin position="73"/>
        <end position="92"/>
    </location>
</feature>
<dbReference type="OrthoDB" id="5332281at2759"/>
<evidence type="ECO:0000256" key="1">
    <source>
        <dbReference type="SAM" id="MobiDB-lite"/>
    </source>
</evidence>
<feature type="region of interest" description="Disordered" evidence="1">
    <location>
        <begin position="1"/>
        <end position="61"/>
    </location>
</feature>
<protein>
    <recommendedName>
        <fullName evidence="5">Transmembrane protein</fullName>
    </recommendedName>
</protein>
<evidence type="ECO:0008006" key="5">
    <source>
        <dbReference type="Google" id="ProtNLM"/>
    </source>
</evidence>
<keyword evidence="4" id="KW-1185">Reference proteome</keyword>
<dbReference type="EMBL" id="WWBZ02000082">
    <property type="protein sequence ID" value="KAF4300842.1"/>
    <property type="molecule type" value="Genomic_DNA"/>
</dbReference>
<comment type="caution">
    <text evidence="3">The sequence shown here is derived from an EMBL/GenBank/DDBJ whole genome shotgun (WGS) entry which is preliminary data.</text>
</comment>
<keyword evidence="2" id="KW-1133">Transmembrane helix</keyword>
<feature type="compositionally biased region" description="Low complexity" evidence="1">
    <location>
        <begin position="52"/>
        <end position="61"/>
    </location>
</feature>
<dbReference type="AlphaFoldDB" id="A0A8H4IGQ3"/>